<gene>
    <name evidence="1" type="ORF">NDU88_002602</name>
</gene>
<dbReference type="Proteomes" id="UP001066276">
    <property type="component" value="Chromosome 3_2"/>
</dbReference>
<accession>A0AAV7TLN4</accession>
<evidence type="ECO:0000313" key="2">
    <source>
        <dbReference type="Proteomes" id="UP001066276"/>
    </source>
</evidence>
<comment type="caution">
    <text evidence="1">The sequence shown here is derived from an EMBL/GenBank/DDBJ whole genome shotgun (WGS) entry which is preliminary data.</text>
</comment>
<evidence type="ECO:0000313" key="1">
    <source>
        <dbReference type="EMBL" id="KAJ1177343.1"/>
    </source>
</evidence>
<sequence>MKPRSRSSASLRGRVIRPLILSWSSWRELRLQISRVLRGPGSAPVAAQLCFFCSGRPASRGPVLPTLPGPTISDKVGRLLRSVQRASPVLLLPVSLRFKSDTGGRRLLPGALCRLDDHPSGLRNGQISRSVVGASGAQTKCPLRPPS</sequence>
<dbReference type="EMBL" id="JANPWB010000006">
    <property type="protein sequence ID" value="KAJ1177343.1"/>
    <property type="molecule type" value="Genomic_DNA"/>
</dbReference>
<protein>
    <submittedName>
        <fullName evidence="1">Uncharacterized protein</fullName>
    </submittedName>
</protein>
<dbReference type="AlphaFoldDB" id="A0AAV7TLN4"/>
<proteinExistence type="predicted"/>
<reference evidence="1" key="1">
    <citation type="journal article" date="2022" name="bioRxiv">
        <title>Sequencing and chromosome-scale assembly of the giantPleurodeles waltlgenome.</title>
        <authorList>
            <person name="Brown T."/>
            <person name="Elewa A."/>
            <person name="Iarovenko S."/>
            <person name="Subramanian E."/>
            <person name="Araus A.J."/>
            <person name="Petzold A."/>
            <person name="Susuki M."/>
            <person name="Suzuki K.-i.T."/>
            <person name="Hayashi T."/>
            <person name="Toyoda A."/>
            <person name="Oliveira C."/>
            <person name="Osipova E."/>
            <person name="Leigh N.D."/>
            <person name="Simon A."/>
            <person name="Yun M.H."/>
        </authorList>
    </citation>
    <scope>NUCLEOTIDE SEQUENCE</scope>
    <source>
        <strain evidence="1">20211129_DDA</strain>
        <tissue evidence="1">Liver</tissue>
    </source>
</reference>
<organism evidence="1 2">
    <name type="scientific">Pleurodeles waltl</name>
    <name type="common">Iberian ribbed newt</name>
    <dbReference type="NCBI Taxonomy" id="8319"/>
    <lineage>
        <taxon>Eukaryota</taxon>
        <taxon>Metazoa</taxon>
        <taxon>Chordata</taxon>
        <taxon>Craniata</taxon>
        <taxon>Vertebrata</taxon>
        <taxon>Euteleostomi</taxon>
        <taxon>Amphibia</taxon>
        <taxon>Batrachia</taxon>
        <taxon>Caudata</taxon>
        <taxon>Salamandroidea</taxon>
        <taxon>Salamandridae</taxon>
        <taxon>Pleurodelinae</taxon>
        <taxon>Pleurodeles</taxon>
    </lineage>
</organism>
<name>A0AAV7TLN4_PLEWA</name>
<keyword evidence="2" id="KW-1185">Reference proteome</keyword>